<sequence length="133" mass="15082">MKQIVVFMGFILFLFAAVVSFSNAEPDSVEKSQLERLDNSVFKNPHRPGAVFEHDDHNDMAQIDDCAVCHHVYDGKKLLEDESSEDSQCSECHSLKSDDENSVPLLRAYHKRCKDCHFEVNKGPVLCGECHIK</sequence>
<dbReference type="InterPro" id="IPR020942">
    <property type="entry name" value="Cyt_c_III_dom"/>
</dbReference>
<evidence type="ECO:0000313" key="8">
    <source>
        <dbReference type="EMBL" id="CCK80071.1"/>
    </source>
</evidence>
<dbReference type="SUPFAM" id="SSF48695">
    <property type="entry name" value="Multiheme cytochromes"/>
    <property type="match status" value="1"/>
</dbReference>
<dbReference type="GO" id="GO:0020037">
    <property type="term" value="F:heme binding"/>
    <property type="evidence" value="ECO:0007669"/>
    <property type="project" value="InterPro"/>
</dbReference>
<evidence type="ECO:0000256" key="5">
    <source>
        <dbReference type="ARBA" id="ARBA00023004"/>
    </source>
</evidence>
<protein>
    <submittedName>
        <fullName evidence="8">TmcA: predicetd Tmc redox complex, acidic cyctchrome c, class III family protein</fullName>
    </submittedName>
</protein>
<dbReference type="STRING" id="651182.TOL2_C19100"/>
<keyword evidence="2" id="KW-0349">Heme</keyword>
<dbReference type="InterPro" id="IPR036280">
    <property type="entry name" value="Multihaem_cyt_sf"/>
</dbReference>
<accession>K0NG18</accession>
<dbReference type="KEGG" id="dto:TOL2_C19100"/>
<dbReference type="Pfam" id="PF02085">
    <property type="entry name" value="Cytochrom_CIII"/>
    <property type="match status" value="1"/>
</dbReference>
<evidence type="ECO:0000256" key="6">
    <source>
        <dbReference type="SAM" id="SignalP"/>
    </source>
</evidence>
<feature type="signal peptide" evidence="6">
    <location>
        <begin position="1"/>
        <end position="24"/>
    </location>
</feature>
<keyword evidence="4" id="KW-0249">Electron transport</keyword>
<proteinExistence type="predicted"/>
<keyword evidence="9" id="KW-1185">Reference proteome</keyword>
<dbReference type="NCBIfam" id="NF045722">
    <property type="entry name" value="c3_cytochr_TmcA"/>
    <property type="match status" value="1"/>
</dbReference>
<keyword evidence="5" id="KW-0408">Iron</keyword>
<dbReference type="HOGENOM" id="CLU_125874_4_0_7"/>
<evidence type="ECO:0000256" key="1">
    <source>
        <dbReference type="ARBA" id="ARBA00022448"/>
    </source>
</evidence>
<evidence type="ECO:0000256" key="4">
    <source>
        <dbReference type="ARBA" id="ARBA00022982"/>
    </source>
</evidence>
<feature type="domain" description="Class III cytochrome C" evidence="7">
    <location>
        <begin position="45"/>
        <end position="131"/>
    </location>
</feature>
<evidence type="ECO:0000256" key="2">
    <source>
        <dbReference type="ARBA" id="ARBA00022617"/>
    </source>
</evidence>
<dbReference type="RefSeq" id="WP_014957404.1">
    <property type="nucleotide sequence ID" value="NC_018645.1"/>
</dbReference>
<dbReference type="InterPro" id="IPR054899">
    <property type="entry name" value="c3_cytochr_TmcA"/>
</dbReference>
<dbReference type="PATRIC" id="fig|651182.5.peg.2281"/>
<organism evidence="8 9">
    <name type="scientific">Desulfobacula toluolica (strain DSM 7467 / Tol2)</name>
    <dbReference type="NCBI Taxonomy" id="651182"/>
    <lineage>
        <taxon>Bacteria</taxon>
        <taxon>Pseudomonadati</taxon>
        <taxon>Thermodesulfobacteriota</taxon>
        <taxon>Desulfobacteria</taxon>
        <taxon>Desulfobacterales</taxon>
        <taxon>Desulfobacteraceae</taxon>
        <taxon>Desulfobacula</taxon>
    </lineage>
</organism>
<keyword evidence="3" id="KW-0479">Metal-binding</keyword>
<dbReference type="AlphaFoldDB" id="K0NG18"/>
<dbReference type="GO" id="GO:0046872">
    <property type="term" value="F:metal ion binding"/>
    <property type="evidence" value="ECO:0007669"/>
    <property type="project" value="UniProtKB-KW"/>
</dbReference>
<evidence type="ECO:0000256" key="3">
    <source>
        <dbReference type="ARBA" id="ARBA00022723"/>
    </source>
</evidence>
<dbReference type="Gene3D" id="3.90.10.10">
    <property type="entry name" value="Cytochrome C3"/>
    <property type="match status" value="1"/>
</dbReference>
<reference evidence="8 9" key="1">
    <citation type="journal article" date="2013" name="Environ. Microbiol.">
        <title>Complete genome, catabolic sub-proteomes and key-metabolites of Desulfobacula toluolica Tol2, a marine, aromatic compound-degrading, sulfate-reducing bacterium.</title>
        <authorList>
            <person name="Wohlbrand L."/>
            <person name="Jacob J.H."/>
            <person name="Kube M."/>
            <person name="Mussmann M."/>
            <person name="Jarling R."/>
            <person name="Beck A."/>
            <person name="Amann R."/>
            <person name="Wilkes H."/>
            <person name="Reinhardt R."/>
            <person name="Rabus R."/>
        </authorList>
    </citation>
    <scope>NUCLEOTIDE SEQUENCE [LARGE SCALE GENOMIC DNA]</scope>
    <source>
        <strain evidence="9">DSM 7467 / Tol2</strain>
    </source>
</reference>
<name>K0NG18_DESTT</name>
<dbReference type="CDD" id="cd08168">
    <property type="entry name" value="Cytochrom_C3"/>
    <property type="match status" value="1"/>
</dbReference>
<dbReference type="OrthoDB" id="9796996at2"/>
<feature type="chain" id="PRO_5003835136" evidence="6">
    <location>
        <begin position="25"/>
        <end position="133"/>
    </location>
</feature>
<evidence type="ECO:0000313" key="9">
    <source>
        <dbReference type="Proteomes" id="UP000007347"/>
    </source>
</evidence>
<keyword evidence="6" id="KW-0732">Signal</keyword>
<keyword evidence="1" id="KW-0813">Transport</keyword>
<dbReference type="Proteomes" id="UP000007347">
    <property type="component" value="Chromosome"/>
</dbReference>
<gene>
    <name evidence="8" type="primary">tmcA</name>
    <name evidence="8" type="ordered locus">TOL2_C19100</name>
</gene>
<dbReference type="EMBL" id="FO203503">
    <property type="protein sequence ID" value="CCK80071.1"/>
    <property type="molecule type" value="Genomic_DNA"/>
</dbReference>
<dbReference type="GO" id="GO:0009055">
    <property type="term" value="F:electron transfer activity"/>
    <property type="evidence" value="ECO:0007669"/>
    <property type="project" value="InterPro"/>
</dbReference>
<evidence type="ECO:0000259" key="7">
    <source>
        <dbReference type="Pfam" id="PF02085"/>
    </source>
</evidence>